<dbReference type="PANTHER" id="PTHR30590:SF2">
    <property type="entry name" value="INNER MEMBRANE PROTEIN"/>
    <property type="match status" value="1"/>
</dbReference>
<organism evidence="4 5">
    <name type="scientific">Corynebacterium yudongzhengii</name>
    <dbReference type="NCBI Taxonomy" id="2080740"/>
    <lineage>
        <taxon>Bacteria</taxon>
        <taxon>Bacillati</taxon>
        <taxon>Actinomycetota</taxon>
        <taxon>Actinomycetes</taxon>
        <taxon>Mycobacteriales</taxon>
        <taxon>Corynebacteriaceae</taxon>
        <taxon>Corynebacterium</taxon>
    </lineage>
</organism>
<feature type="transmembrane region" description="Helical" evidence="2">
    <location>
        <begin position="282"/>
        <end position="299"/>
    </location>
</feature>
<keyword evidence="5" id="KW-1185">Reference proteome</keyword>
<dbReference type="RefSeq" id="WP_108431105.1">
    <property type="nucleotide sequence ID" value="NZ_CP026947.1"/>
</dbReference>
<dbReference type="KEGG" id="cyz:C3B44_03230"/>
<dbReference type="EMBL" id="QEEZ01000007">
    <property type="protein sequence ID" value="PWC01942.1"/>
    <property type="molecule type" value="Genomic_DNA"/>
</dbReference>
<keyword evidence="2" id="KW-0472">Membrane</keyword>
<feature type="region of interest" description="Disordered" evidence="1">
    <location>
        <begin position="403"/>
        <end position="422"/>
    </location>
</feature>
<evidence type="ECO:0000256" key="2">
    <source>
        <dbReference type="SAM" id="Phobius"/>
    </source>
</evidence>
<dbReference type="PANTHER" id="PTHR30590">
    <property type="entry name" value="INNER MEMBRANE PROTEIN"/>
    <property type="match status" value="1"/>
</dbReference>
<feature type="transmembrane region" description="Helical" evidence="2">
    <location>
        <begin position="193"/>
        <end position="226"/>
    </location>
</feature>
<protein>
    <submittedName>
        <fullName evidence="4">DUF418 domain-containing protein</fullName>
    </submittedName>
</protein>
<sequence>MTSPAAASRTRLVAPDLARGFALLGIAWANISSAWAIPPGNMAGAMLGGVGDNTLLDAPSVVASATFAHVRGLPMFTTLLGFGIGLLWLSLTRREYPEKNRRRLLYRRYGFLALFGLIHLVFIFFGDIMLTYGLLGLLVIALTRFDDKTLLILSGVLFAIPTLGTASTLLFTSPELLSTDPMKFLPDFADYPGYLLASLLVLLTVILGAPMYILTLMPLMLVGFVAARRGVHRHPEKYIRVLTGWVIVAAVVMLTIGLPWGLAEVGVLPNEWAPYFMDANQTLGMLTGPGIAAGILLACRRLQRSLDAGSPLPLPVAMLVALGKRSMTGYLLQSVIFFVVCLPFTLNLASDVGAFGQFLVALGTWLATLVFCWLLEKAGKPSPFEKVHRLLSYGRNGLPDRFPHADAHAASTGESGDASAKS</sequence>
<dbReference type="Pfam" id="PF04235">
    <property type="entry name" value="DUF418"/>
    <property type="match status" value="1"/>
</dbReference>
<reference evidence="5" key="1">
    <citation type="submission" date="2018-04" db="EMBL/GenBank/DDBJ databases">
        <authorList>
            <person name="Liu S."/>
            <person name="Wang Z."/>
            <person name="Li J."/>
        </authorList>
    </citation>
    <scope>NUCLEOTIDE SEQUENCE [LARGE SCALE GENOMIC DNA]</scope>
    <source>
        <strain evidence="5">2189</strain>
    </source>
</reference>
<dbReference type="OrthoDB" id="2388539at2"/>
<feature type="transmembrane region" description="Helical" evidence="2">
    <location>
        <begin position="111"/>
        <end position="138"/>
    </location>
</feature>
<dbReference type="InterPro" id="IPR007349">
    <property type="entry name" value="DUF418"/>
</dbReference>
<feature type="transmembrane region" description="Helical" evidence="2">
    <location>
        <begin position="73"/>
        <end position="91"/>
    </location>
</feature>
<dbReference type="AlphaFoldDB" id="A0A2U1T7H3"/>
<keyword evidence="2" id="KW-1133">Transmembrane helix</keyword>
<feature type="transmembrane region" description="Helical" evidence="2">
    <location>
        <begin position="150"/>
        <end position="173"/>
    </location>
</feature>
<gene>
    <name evidence="4" type="ORF">DF222_05015</name>
</gene>
<dbReference type="InterPro" id="IPR052529">
    <property type="entry name" value="Bact_Transport_Assoc"/>
</dbReference>
<proteinExistence type="predicted"/>
<evidence type="ECO:0000313" key="5">
    <source>
        <dbReference type="Proteomes" id="UP000244989"/>
    </source>
</evidence>
<name>A0A2U1T7H3_9CORY</name>
<evidence type="ECO:0000259" key="3">
    <source>
        <dbReference type="Pfam" id="PF04235"/>
    </source>
</evidence>
<evidence type="ECO:0000256" key="1">
    <source>
        <dbReference type="SAM" id="MobiDB-lite"/>
    </source>
</evidence>
<feature type="domain" description="DUF418" evidence="3">
    <location>
        <begin position="226"/>
        <end position="394"/>
    </location>
</feature>
<feature type="transmembrane region" description="Helical" evidence="2">
    <location>
        <begin position="238"/>
        <end position="262"/>
    </location>
</feature>
<keyword evidence="2" id="KW-0812">Transmembrane</keyword>
<accession>A0A2U1T7H3</accession>
<dbReference type="Proteomes" id="UP000244989">
    <property type="component" value="Unassembled WGS sequence"/>
</dbReference>
<feature type="transmembrane region" description="Helical" evidence="2">
    <location>
        <begin position="20"/>
        <end position="37"/>
    </location>
</feature>
<evidence type="ECO:0000313" key="4">
    <source>
        <dbReference type="EMBL" id="PWC01942.1"/>
    </source>
</evidence>
<feature type="transmembrane region" description="Helical" evidence="2">
    <location>
        <begin position="355"/>
        <end position="375"/>
    </location>
</feature>
<feature type="transmembrane region" description="Helical" evidence="2">
    <location>
        <begin position="330"/>
        <end position="349"/>
    </location>
</feature>
<comment type="caution">
    <text evidence="4">The sequence shown here is derived from an EMBL/GenBank/DDBJ whole genome shotgun (WGS) entry which is preliminary data.</text>
</comment>